<dbReference type="GO" id="GO:0006167">
    <property type="term" value="P:AMP biosynthetic process"/>
    <property type="evidence" value="ECO:0007669"/>
    <property type="project" value="TreeGrafter"/>
</dbReference>
<feature type="domain" description="Nudix hydrolase" evidence="3">
    <location>
        <begin position="6"/>
        <end position="137"/>
    </location>
</feature>
<dbReference type="PROSITE" id="PS51462">
    <property type="entry name" value="NUDIX"/>
    <property type="match status" value="1"/>
</dbReference>
<dbReference type="PANTHER" id="PTHR21340">
    <property type="entry name" value="DIADENOSINE 5,5-P1,P4-TETRAPHOSPHATE PYROPHOSPHOHYDROLASE MUTT"/>
    <property type="match status" value="1"/>
</dbReference>
<reference evidence="4 5" key="1">
    <citation type="submission" date="2017-09" db="EMBL/GenBank/DDBJ databases">
        <title>Comparative genomics of rhizobia isolated from Phaseolus vulgaris in China.</title>
        <authorList>
            <person name="Tong W."/>
        </authorList>
    </citation>
    <scope>NUCLEOTIDE SEQUENCE [LARGE SCALE GENOMIC DNA]</scope>
    <source>
        <strain evidence="4 5">C5</strain>
    </source>
</reference>
<sequence length="158" mass="18126">MAEIPIRCFAVSVVVIRERMAGYEVLLLRRNHTLIGEWCQVAGGIEDGEKAWETALREVREETGLICDLLYSADICEQFYEADRNAISMLPVFVGIVDAEQTVFINDEHSEFRWVSFAEAMEMVPFAGQRRVLKHVEAEFVNREPIGHLLIHEMSQKI</sequence>
<dbReference type="Proteomes" id="UP000220768">
    <property type="component" value="Unassembled WGS sequence"/>
</dbReference>
<dbReference type="PANTHER" id="PTHR21340:SF0">
    <property type="entry name" value="BIS(5'-NUCLEOSYL)-TETRAPHOSPHATASE [ASYMMETRICAL]"/>
    <property type="match status" value="1"/>
</dbReference>
<dbReference type="AlphaFoldDB" id="A0A2A6J8K7"/>
<dbReference type="Gene3D" id="3.90.79.10">
    <property type="entry name" value="Nucleoside Triphosphate Pyrophosphohydrolase"/>
    <property type="match status" value="1"/>
</dbReference>
<keyword evidence="5" id="KW-1185">Reference proteome</keyword>
<accession>A0A2A6J8K7</accession>
<dbReference type="InterPro" id="IPR015797">
    <property type="entry name" value="NUDIX_hydrolase-like_dom_sf"/>
</dbReference>
<proteinExistence type="predicted"/>
<keyword evidence="2 4" id="KW-0378">Hydrolase</keyword>
<dbReference type="InterPro" id="IPR000086">
    <property type="entry name" value="NUDIX_hydrolase_dom"/>
</dbReference>
<dbReference type="CDD" id="cd04664">
    <property type="entry name" value="NUDIX_DHNTPase_like"/>
    <property type="match status" value="1"/>
</dbReference>
<protein>
    <submittedName>
        <fullName evidence="4">NUDIX hydrolase</fullName>
    </submittedName>
</protein>
<dbReference type="GO" id="GO:0004081">
    <property type="term" value="F:bis(5'-nucleosyl)-tetraphosphatase (asymmetrical) activity"/>
    <property type="evidence" value="ECO:0007669"/>
    <property type="project" value="TreeGrafter"/>
</dbReference>
<dbReference type="GO" id="GO:0006754">
    <property type="term" value="P:ATP biosynthetic process"/>
    <property type="evidence" value="ECO:0007669"/>
    <property type="project" value="TreeGrafter"/>
</dbReference>
<dbReference type="Pfam" id="PF00293">
    <property type="entry name" value="NUDIX"/>
    <property type="match status" value="1"/>
</dbReference>
<organism evidence="4 5">
    <name type="scientific">Rhizobium chutanense</name>
    <dbReference type="NCBI Taxonomy" id="2035448"/>
    <lineage>
        <taxon>Bacteria</taxon>
        <taxon>Pseudomonadati</taxon>
        <taxon>Pseudomonadota</taxon>
        <taxon>Alphaproteobacteria</taxon>
        <taxon>Hyphomicrobiales</taxon>
        <taxon>Rhizobiaceae</taxon>
        <taxon>Rhizobium/Agrobacterium group</taxon>
        <taxon>Rhizobium</taxon>
    </lineage>
</organism>
<dbReference type="InterPro" id="IPR020084">
    <property type="entry name" value="NUDIX_hydrolase_CS"/>
</dbReference>
<evidence type="ECO:0000313" key="4">
    <source>
        <dbReference type="EMBL" id="PDT02466.1"/>
    </source>
</evidence>
<gene>
    <name evidence="4" type="ORF">CO666_19570</name>
</gene>
<dbReference type="InterPro" id="IPR051325">
    <property type="entry name" value="Nudix_hydrolase_domain"/>
</dbReference>
<dbReference type="PROSITE" id="PS00893">
    <property type="entry name" value="NUDIX_BOX"/>
    <property type="match status" value="1"/>
</dbReference>
<comment type="cofactor">
    <cofactor evidence="1">
        <name>Mg(2+)</name>
        <dbReference type="ChEBI" id="CHEBI:18420"/>
    </cofactor>
</comment>
<evidence type="ECO:0000256" key="1">
    <source>
        <dbReference type="ARBA" id="ARBA00001946"/>
    </source>
</evidence>
<comment type="caution">
    <text evidence="4">The sequence shown here is derived from an EMBL/GenBank/DDBJ whole genome shotgun (WGS) entry which is preliminary data.</text>
</comment>
<evidence type="ECO:0000313" key="5">
    <source>
        <dbReference type="Proteomes" id="UP000220768"/>
    </source>
</evidence>
<name>A0A2A6J8K7_9HYPH</name>
<dbReference type="SUPFAM" id="SSF55811">
    <property type="entry name" value="Nudix"/>
    <property type="match status" value="1"/>
</dbReference>
<dbReference type="EMBL" id="NWSV01000013">
    <property type="protein sequence ID" value="PDT02466.1"/>
    <property type="molecule type" value="Genomic_DNA"/>
</dbReference>
<dbReference type="RefSeq" id="WP_097613863.1">
    <property type="nucleotide sequence ID" value="NZ_NWSV01000013.1"/>
</dbReference>
<evidence type="ECO:0000259" key="3">
    <source>
        <dbReference type="PROSITE" id="PS51462"/>
    </source>
</evidence>
<evidence type="ECO:0000256" key="2">
    <source>
        <dbReference type="ARBA" id="ARBA00022801"/>
    </source>
</evidence>